<feature type="compositionally biased region" description="Low complexity" evidence="1">
    <location>
        <begin position="70"/>
        <end position="82"/>
    </location>
</feature>
<accession>A0AA38PNT8</accession>
<evidence type="ECO:0000313" key="2">
    <source>
        <dbReference type="EMBL" id="KAJ3979022.1"/>
    </source>
</evidence>
<evidence type="ECO:0000256" key="1">
    <source>
        <dbReference type="SAM" id="MobiDB-lite"/>
    </source>
</evidence>
<reference evidence="2" key="1">
    <citation type="submission" date="2022-08" db="EMBL/GenBank/DDBJ databases">
        <authorList>
            <consortium name="DOE Joint Genome Institute"/>
            <person name="Min B."/>
            <person name="Riley R."/>
            <person name="Sierra-Patev S."/>
            <person name="Naranjo-Ortiz M."/>
            <person name="Looney B."/>
            <person name="Konkel Z."/>
            <person name="Slot J.C."/>
            <person name="Sakamoto Y."/>
            <person name="Steenwyk J.L."/>
            <person name="Rokas A."/>
            <person name="Carro J."/>
            <person name="Camarero S."/>
            <person name="Ferreira P."/>
            <person name="Molpeceres G."/>
            <person name="Ruiz-Duenas F.J."/>
            <person name="Serrano A."/>
            <person name="Henrissat B."/>
            <person name="Drula E."/>
            <person name="Hughes K.W."/>
            <person name="Mata J.L."/>
            <person name="Ishikawa N.K."/>
            <person name="Vargas-Isla R."/>
            <person name="Ushijima S."/>
            <person name="Smith C.A."/>
            <person name="Ahrendt S."/>
            <person name="Andreopoulos W."/>
            <person name="He G."/>
            <person name="Labutti K."/>
            <person name="Lipzen A."/>
            <person name="Ng V."/>
            <person name="Sandor L."/>
            <person name="Barry K."/>
            <person name="Martinez A.T."/>
            <person name="Xiao Y."/>
            <person name="Gibbons J.G."/>
            <person name="Terashima K."/>
            <person name="Hibbett D.S."/>
            <person name="Grigoriev I.V."/>
        </authorList>
    </citation>
    <scope>NUCLEOTIDE SEQUENCE</scope>
    <source>
        <strain evidence="2">TFB7829</strain>
    </source>
</reference>
<feature type="region of interest" description="Disordered" evidence="1">
    <location>
        <begin position="70"/>
        <end position="102"/>
    </location>
</feature>
<proteinExistence type="predicted"/>
<protein>
    <submittedName>
        <fullName evidence="2">Uncharacterized protein</fullName>
    </submittedName>
</protein>
<evidence type="ECO:0000313" key="3">
    <source>
        <dbReference type="Proteomes" id="UP001163850"/>
    </source>
</evidence>
<gene>
    <name evidence="2" type="ORF">F5890DRAFT_1559310</name>
</gene>
<dbReference type="Proteomes" id="UP001163850">
    <property type="component" value="Unassembled WGS sequence"/>
</dbReference>
<comment type="caution">
    <text evidence="2">The sequence shown here is derived from an EMBL/GenBank/DDBJ whole genome shotgun (WGS) entry which is preliminary data.</text>
</comment>
<dbReference type="EMBL" id="MU802540">
    <property type="protein sequence ID" value="KAJ3979022.1"/>
    <property type="molecule type" value="Genomic_DNA"/>
</dbReference>
<dbReference type="AlphaFoldDB" id="A0AA38PNT8"/>
<organism evidence="2 3">
    <name type="scientific">Lentinula detonsa</name>
    <dbReference type="NCBI Taxonomy" id="2804962"/>
    <lineage>
        <taxon>Eukaryota</taxon>
        <taxon>Fungi</taxon>
        <taxon>Dikarya</taxon>
        <taxon>Basidiomycota</taxon>
        <taxon>Agaricomycotina</taxon>
        <taxon>Agaricomycetes</taxon>
        <taxon>Agaricomycetidae</taxon>
        <taxon>Agaricales</taxon>
        <taxon>Marasmiineae</taxon>
        <taxon>Omphalotaceae</taxon>
        <taxon>Lentinula</taxon>
    </lineage>
</organism>
<sequence>MAEDSHYQALAMLRLIYNRLVLPGSTNTAVLILPAANDSICADEVPAAPVVEDFDLEAGLRKAYDSLNSPSASPVVLPASNPVRGDKGKSRKRGSAKLEKTTETEFQFNDDPILDRFLVPSAVSSELALKQSREAKLVKIPDYPPGVVCCLPPLQYAQNEQGQVVGVIEETLRLLQRFATPSEPEVELHFYFHRVAMENIMRATHAAGVPIAYQCMWHYDDRDKTDFQTEARGFRRRILCREVSFSNDTFNTYNDLAQHWNIHATHKLLRRFCPMPRCMEVVSNE</sequence>
<name>A0AA38PNT8_9AGAR</name>